<dbReference type="EMBL" id="JASPKY010000158">
    <property type="protein sequence ID" value="KAK9729729.1"/>
    <property type="molecule type" value="Genomic_DNA"/>
</dbReference>
<evidence type="ECO:0008006" key="4">
    <source>
        <dbReference type="Google" id="ProtNLM"/>
    </source>
</evidence>
<accession>A0AAW1L6S6</accession>
<protein>
    <recommendedName>
        <fullName evidence="4">RES domain-containing protein</fullName>
    </recommendedName>
</protein>
<dbReference type="Proteomes" id="UP001458880">
    <property type="component" value="Unassembled WGS sequence"/>
</dbReference>
<proteinExistence type="predicted"/>
<dbReference type="AlphaFoldDB" id="A0AAW1L6S6"/>
<keyword evidence="3" id="KW-1185">Reference proteome</keyword>
<comment type="caution">
    <text evidence="2">The sequence shown here is derived from an EMBL/GenBank/DDBJ whole genome shotgun (WGS) entry which is preliminary data.</text>
</comment>
<organism evidence="2 3">
    <name type="scientific">Popillia japonica</name>
    <name type="common">Japanese beetle</name>
    <dbReference type="NCBI Taxonomy" id="7064"/>
    <lineage>
        <taxon>Eukaryota</taxon>
        <taxon>Metazoa</taxon>
        <taxon>Ecdysozoa</taxon>
        <taxon>Arthropoda</taxon>
        <taxon>Hexapoda</taxon>
        <taxon>Insecta</taxon>
        <taxon>Pterygota</taxon>
        <taxon>Neoptera</taxon>
        <taxon>Endopterygota</taxon>
        <taxon>Coleoptera</taxon>
        <taxon>Polyphaga</taxon>
        <taxon>Scarabaeiformia</taxon>
        <taxon>Scarabaeidae</taxon>
        <taxon>Rutelinae</taxon>
        <taxon>Popillia</taxon>
    </lineage>
</organism>
<feature type="region of interest" description="Disordered" evidence="1">
    <location>
        <begin position="1"/>
        <end position="26"/>
    </location>
</feature>
<sequence length="143" mass="16306">MIETAGIRKETMNLNTPDAASNPSTVPVVRKGSPYKNCQRVIYGTAQTDCTIKAVARYAHLHVSSYRLDPSLTVEELDNYLKSRNILNAKLEKLQSKRPDEYSSFRVSVPMDVIEDVKNPATWPKDACINRFFFRLLKKDIKI</sequence>
<evidence type="ECO:0000313" key="2">
    <source>
        <dbReference type="EMBL" id="KAK9729729.1"/>
    </source>
</evidence>
<name>A0AAW1L6S6_POPJA</name>
<feature type="compositionally biased region" description="Basic and acidic residues" evidence="1">
    <location>
        <begin position="1"/>
        <end position="11"/>
    </location>
</feature>
<reference evidence="2 3" key="1">
    <citation type="journal article" date="2024" name="BMC Genomics">
        <title>De novo assembly and annotation of Popillia japonica's genome with initial clues to its potential as an invasive pest.</title>
        <authorList>
            <person name="Cucini C."/>
            <person name="Boschi S."/>
            <person name="Funari R."/>
            <person name="Cardaioli E."/>
            <person name="Iannotti N."/>
            <person name="Marturano G."/>
            <person name="Paoli F."/>
            <person name="Bruttini M."/>
            <person name="Carapelli A."/>
            <person name="Frati F."/>
            <person name="Nardi F."/>
        </authorList>
    </citation>
    <scope>NUCLEOTIDE SEQUENCE [LARGE SCALE GENOMIC DNA]</scope>
    <source>
        <strain evidence="2">DMR45628</strain>
    </source>
</reference>
<gene>
    <name evidence="2" type="ORF">QE152_g15787</name>
</gene>
<evidence type="ECO:0000313" key="3">
    <source>
        <dbReference type="Proteomes" id="UP001458880"/>
    </source>
</evidence>
<feature type="compositionally biased region" description="Polar residues" evidence="1">
    <location>
        <begin position="12"/>
        <end position="25"/>
    </location>
</feature>
<evidence type="ECO:0000256" key="1">
    <source>
        <dbReference type="SAM" id="MobiDB-lite"/>
    </source>
</evidence>